<protein>
    <submittedName>
        <fullName evidence="4">Plasmid recombination protein</fullName>
    </submittedName>
</protein>
<dbReference type="Pfam" id="PF01076">
    <property type="entry name" value="Mob_Pre"/>
    <property type="match status" value="1"/>
</dbReference>
<comment type="similarity">
    <text evidence="1">Belongs to the plasmid mobilization pre family.</text>
</comment>
<evidence type="ECO:0000256" key="3">
    <source>
        <dbReference type="SAM" id="MobiDB-lite"/>
    </source>
</evidence>
<comment type="caution">
    <text evidence="4">The sequence shown here is derived from an EMBL/GenBank/DDBJ whole genome shotgun (WGS) entry which is preliminary data.</text>
</comment>
<dbReference type="EMBL" id="JANGCN010000002">
    <property type="protein sequence ID" value="MCQ5152007.1"/>
    <property type="molecule type" value="Genomic_DNA"/>
</dbReference>
<dbReference type="GO" id="GO:0006310">
    <property type="term" value="P:DNA recombination"/>
    <property type="evidence" value="ECO:0007669"/>
    <property type="project" value="InterPro"/>
</dbReference>
<accession>A0AAW5KNA3</accession>
<feature type="region of interest" description="Disordered" evidence="3">
    <location>
        <begin position="458"/>
        <end position="480"/>
    </location>
</feature>
<evidence type="ECO:0000256" key="2">
    <source>
        <dbReference type="SAM" id="Coils"/>
    </source>
</evidence>
<feature type="compositionally biased region" description="Basic residues" evidence="3">
    <location>
        <begin position="471"/>
        <end position="480"/>
    </location>
</feature>
<sequence>MKEKRISFGQGKGSLTHNNREFMADNVDPLRTPQNITFVRQPIGEAYDQLFEESTERYNAKQKRNNRKVHGSYYEHLFGVKPCNTVRTAADKRKSFYEDVVQIGKKEDSGYGTEDFQLVADCLKEYMEGFQNRNPNFYVFNAVLHMDEATPHLHIDYIPVGHYKRGQDVQNGIAQALKEMGYGTGKQAIARWRAVEIEVLNKICLEHGIKPLAPEKARGTLEVEEYKEQRRQADELALQNVQVEAQIAVKKAVLSTTETQLEEQQKLLGDTQKQVREATADLIKQEHKLEDSEAELSEVKAKVSKAQQDYEKQQKKSQSILCFLPDLEKDRQLEMQFSEYHGELRDMLKSLVSIMKHKDGIKSVVDKMENLVIKAQDKAHKADLTIYDLRVNQQNFDKLYADEQAKSRSLSSQVQKLTSEKSALTNKYNSLMAVYRQVESIAPEAIAQAKRVVEAERQREQELQQLEAQSRKNKKSWGLE</sequence>
<reference evidence="4" key="1">
    <citation type="submission" date="2022-06" db="EMBL/GenBank/DDBJ databases">
        <title>Isolation of gut microbiota from human fecal samples.</title>
        <authorList>
            <person name="Pamer E.G."/>
            <person name="Barat B."/>
            <person name="Waligurski E."/>
            <person name="Medina S."/>
            <person name="Paddock L."/>
            <person name="Mostad J."/>
        </authorList>
    </citation>
    <scope>NUCLEOTIDE SEQUENCE</scope>
    <source>
        <strain evidence="4">DFI.5.57</strain>
    </source>
</reference>
<evidence type="ECO:0000256" key="1">
    <source>
        <dbReference type="ARBA" id="ARBA00010657"/>
    </source>
</evidence>
<dbReference type="GO" id="GO:0003677">
    <property type="term" value="F:DNA binding"/>
    <property type="evidence" value="ECO:0007669"/>
    <property type="project" value="InterPro"/>
</dbReference>
<proteinExistence type="inferred from homology"/>
<dbReference type="AlphaFoldDB" id="A0AAW5KNA3"/>
<dbReference type="Gene3D" id="3.30.930.30">
    <property type="match status" value="1"/>
</dbReference>
<dbReference type="RefSeq" id="WP_256321476.1">
    <property type="nucleotide sequence ID" value="NZ_JANGCN010000002.1"/>
</dbReference>
<dbReference type="Proteomes" id="UP001206236">
    <property type="component" value="Unassembled WGS sequence"/>
</dbReference>
<dbReference type="CDD" id="cd17242">
    <property type="entry name" value="MobM_relaxase"/>
    <property type="match status" value="1"/>
</dbReference>
<evidence type="ECO:0000313" key="4">
    <source>
        <dbReference type="EMBL" id="MCQ5152007.1"/>
    </source>
</evidence>
<name>A0AAW5KNA3_9FIRM</name>
<feature type="coiled-coil region" evidence="2">
    <location>
        <begin position="226"/>
        <end position="316"/>
    </location>
</feature>
<organism evidence="4 5">
    <name type="scientific">Ruminococcus bicirculans</name>
    <name type="common">ex Wegman et al. 2014</name>
    <dbReference type="NCBI Taxonomy" id="1160721"/>
    <lineage>
        <taxon>Bacteria</taxon>
        <taxon>Bacillati</taxon>
        <taxon>Bacillota</taxon>
        <taxon>Clostridia</taxon>
        <taxon>Eubacteriales</taxon>
        <taxon>Oscillospiraceae</taxon>
        <taxon>Ruminococcus</taxon>
    </lineage>
</organism>
<gene>
    <name evidence="4" type="ORF">NE632_01675</name>
</gene>
<dbReference type="InterPro" id="IPR001668">
    <property type="entry name" value="Mob_Pre"/>
</dbReference>
<keyword evidence="2" id="KW-0175">Coiled coil</keyword>
<evidence type="ECO:0000313" key="5">
    <source>
        <dbReference type="Proteomes" id="UP001206236"/>
    </source>
</evidence>